<feature type="non-terminal residue" evidence="2">
    <location>
        <position position="118"/>
    </location>
</feature>
<accession>A0AAD9BCV7</accession>
<feature type="region of interest" description="Disordered" evidence="1">
    <location>
        <begin position="1"/>
        <end position="57"/>
    </location>
</feature>
<feature type="non-terminal residue" evidence="2">
    <location>
        <position position="1"/>
    </location>
</feature>
<gene>
    <name evidence="2" type="ORF">KUDE01_026324</name>
</gene>
<evidence type="ECO:0000313" key="3">
    <source>
        <dbReference type="Proteomes" id="UP001228049"/>
    </source>
</evidence>
<dbReference type="GO" id="GO:0004601">
    <property type="term" value="F:peroxidase activity"/>
    <property type="evidence" value="ECO:0007669"/>
    <property type="project" value="UniProtKB-KW"/>
</dbReference>
<reference evidence="2" key="1">
    <citation type="submission" date="2023-04" db="EMBL/GenBank/DDBJ databases">
        <title>Chromosome-level genome of Chaenocephalus aceratus.</title>
        <authorList>
            <person name="Park H."/>
        </authorList>
    </citation>
    <scope>NUCLEOTIDE SEQUENCE</scope>
    <source>
        <strain evidence="2">DE</strain>
        <tissue evidence="2">Muscle</tissue>
    </source>
</reference>
<dbReference type="AlphaFoldDB" id="A0AAD9BCV7"/>
<evidence type="ECO:0000313" key="2">
    <source>
        <dbReference type="EMBL" id="KAK1880802.1"/>
    </source>
</evidence>
<protein>
    <submittedName>
        <fullName evidence="2">Peroxidase 25</fullName>
    </submittedName>
</protein>
<keyword evidence="3" id="KW-1185">Reference proteome</keyword>
<sequence>NLRCSPSHHRVKTGGSSPSNRSSGSRERPSRRRQQGGSEVAALSVIRVDPTSSAPRRPLVCARPVVRSTRLDKNPLLSVSPSSLRLHYQDNQLQECCQPAVISPRPSAVLQQQSPSHP</sequence>
<comment type="caution">
    <text evidence="2">The sequence shown here is derived from an EMBL/GenBank/DDBJ whole genome shotgun (WGS) entry which is preliminary data.</text>
</comment>
<keyword evidence="2" id="KW-0575">Peroxidase</keyword>
<dbReference type="Proteomes" id="UP001228049">
    <property type="component" value="Unassembled WGS sequence"/>
</dbReference>
<name>A0AAD9BCV7_DISEL</name>
<dbReference type="EMBL" id="JASDAP010000025">
    <property type="protein sequence ID" value="KAK1880802.1"/>
    <property type="molecule type" value="Genomic_DNA"/>
</dbReference>
<proteinExistence type="predicted"/>
<organism evidence="2 3">
    <name type="scientific">Dissostichus eleginoides</name>
    <name type="common">Patagonian toothfish</name>
    <name type="synonym">Dissostichus amissus</name>
    <dbReference type="NCBI Taxonomy" id="100907"/>
    <lineage>
        <taxon>Eukaryota</taxon>
        <taxon>Metazoa</taxon>
        <taxon>Chordata</taxon>
        <taxon>Craniata</taxon>
        <taxon>Vertebrata</taxon>
        <taxon>Euteleostomi</taxon>
        <taxon>Actinopterygii</taxon>
        <taxon>Neopterygii</taxon>
        <taxon>Teleostei</taxon>
        <taxon>Neoteleostei</taxon>
        <taxon>Acanthomorphata</taxon>
        <taxon>Eupercaria</taxon>
        <taxon>Perciformes</taxon>
        <taxon>Notothenioidei</taxon>
        <taxon>Nototheniidae</taxon>
        <taxon>Dissostichus</taxon>
    </lineage>
</organism>
<feature type="compositionally biased region" description="Low complexity" evidence="1">
    <location>
        <begin position="14"/>
        <end position="23"/>
    </location>
</feature>
<feature type="compositionally biased region" description="Basic residues" evidence="1">
    <location>
        <begin position="1"/>
        <end position="12"/>
    </location>
</feature>
<evidence type="ECO:0000256" key="1">
    <source>
        <dbReference type="SAM" id="MobiDB-lite"/>
    </source>
</evidence>
<keyword evidence="2" id="KW-0560">Oxidoreductase</keyword>